<name>A0ABN7V1F4_GIGMA</name>
<accession>A0ABN7V1F4</accession>
<keyword evidence="3" id="KW-1185">Reference proteome</keyword>
<gene>
    <name evidence="2" type="ORF">GMARGA_LOCUS12437</name>
</gene>
<sequence length="108" mass="11991">MNPFRILLYSLIVISLALTNVTCISPDPRYNTSSPPWNQIVTSPIPIPLFSAVPCLSNDKSKVYLVGGMSQDKQNPTNLTIPQTSAYAFNINNLEWTAPVIEILITHF</sequence>
<dbReference type="Proteomes" id="UP000789901">
    <property type="component" value="Unassembled WGS sequence"/>
</dbReference>
<evidence type="ECO:0000313" key="2">
    <source>
        <dbReference type="EMBL" id="CAG8705898.1"/>
    </source>
</evidence>
<comment type="caution">
    <text evidence="2">The sequence shown here is derived from an EMBL/GenBank/DDBJ whole genome shotgun (WGS) entry which is preliminary data.</text>
</comment>
<reference evidence="2 3" key="1">
    <citation type="submission" date="2021-06" db="EMBL/GenBank/DDBJ databases">
        <authorList>
            <person name="Kallberg Y."/>
            <person name="Tangrot J."/>
            <person name="Rosling A."/>
        </authorList>
    </citation>
    <scope>NUCLEOTIDE SEQUENCE [LARGE SCALE GENOMIC DNA]</scope>
    <source>
        <strain evidence="2 3">120-4 pot B 10/14</strain>
    </source>
</reference>
<dbReference type="Gene3D" id="2.120.10.80">
    <property type="entry name" value="Kelch-type beta propeller"/>
    <property type="match status" value="1"/>
</dbReference>
<dbReference type="InterPro" id="IPR015915">
    <property type="entry name" value="Kelch-typ_b-propeller"/>
</dbReference>
<organism evidence="2 3">
    <name type="scientific">Gigaspora margarita</name>
    <dbReference type="NCBI Taxonomy" id="4874"/>
    <lineage>
        <taxon>Eukaryota</taxon>
        <taxon>Fungi</taxon>
        <taxon>Fungi incertae sedis</taxon>
        <taxon>Mucoromycota</taxon>
        <taxon>Glomeromycotina</taxon>
        <taxon>Glomeromycetes</taxon>
        <taxon>Diversisporales</taxon>
        <taxon>Gigasporaceae</taxon>
        <taxon>Gigaspora</taxon>
    </lineage>
</organism>
<dbReference type="EMBL" id="CAJVQB010007592">
    <property type="protein sequence ID" value="CAG8705898.1"/>
    <property type="molecule type" value="Genomic_DNA"/>
</dbReference>
<feature type="signal peptide" evidence="1">
    <location>
        <begin position="1"/>
        <end position="23"/>
    </location>
</feature>
<protein>
    <submittedName>
        <fullName evidence="2">25481_t:CDS:1</fullName>
    </submittedName>
</protein>
<evidence type="ECO:0000313" key="3">
    <source>
        <dbReference type="Proteomes" id="UP000789901"/>
    </source>
</evidence>
<dbReference type="SUPFAM" id="SSF117281">
    <property type="entry name" value="Kelch motif"/>
    <property type="match status" value="1"/>
</dbReference>
<evidence type="ECO:0000256" key="1">
    <source>
        <dbReference type="SAM" id="SignalP"/>
    </source>
</evidence>
<proteinExistence type="predicted"/>
<keyword evidence="1" id="KW-0732">Signal</keyword>
<feature type="chain" id="PRO_5045239972" evidence="1">
    <location>
        <begin position="24"/>
        <end position="108"/>
    </location>
</feature>